<feature type="compositionally biased region" description="Low complexity" evidence="2">
    <location>
        <begin position="433"/>
        <end position="448"/>
    </location>
</feature>
<dbReference type="PANTHER" id="PTHR34482:SF49">
    <property type="entry name" value="RETROTRANSPOSON GAG DOMAIN-CONTAINING PROTEIN"/>
    <property type="match status" value="1"/>
</dbReference>
<dbReference type="PANTHER" id="PTHR34482">
    <property type="entry name" value="DNA DAMAGE-INDUCIBLE PROTEIN 1-LIKE"/>
    <property type="match status" value="1"/>
</dbReference>
<dbReference type="PROSITE" id="PS50158">
    <property type="entry name" value="ZF_CCHC"/>
    <property type="match status" value="2"/>
</dbReference>
<dbReference type="GO" id="GO:0008270">
    <property type="term" value="F:zinc ion binding"/>
    <property type="evidence" value="ECO:0007669"/>
    <property type="project" value="UniProtKB-KW"/>
</dbReference>
<dbReference type="Pfam" id="PF00098">
    <property type="entry name" value="zf-CCHC"/>
    <property type="match status" value="1"/>
</dbReference>
<feature type="domain" description="CCHC-type" evidence="3">
    <location>
        <begin position="479"/>
        <end position="494"/>
    </location>
</feature>
<dbReference type="GO" id="GO:0003676">
    <property type="term" value="F:nucleic acid binding"/>
    <property type="evidence" value="ECO:0007669"/>
    <property type="project" value="InterPro"/>
</dbReference>
<keyword evidence="5" id="KW-1185">Reference proteome</keyword>
<dbReference type="Gene3D" id="4.10.60.10">
    <property type="entry name" value="Zinc finger, CCHC-type"/>
    <property type="match status" value="1"/>
</dbReference>
<evidence type="ECO:0000259" key="3">
    <source>
        <dbReference type="PROSITE" id="PS50158"/>
    </source>
</evidence>
<gene>
    <name evidence="4" type="ORF">QYE76_040223</name>
</gene>
<proteinExistence type="predicted"/>
<evidence type="ECO:0000256" key="1">
    <source>
        <dbReference type="PROSITE-ProRule" id="PRU00047"/>
    </source>
</evidence>
<feature type="compositionally biased region" description="Basic and acidic residues" evidence="2">
    <location>
        <begin position="408"/>
        <end position="418"/>
    </location>
</feature>
<dbReference type="InterPro" id="IPR005162">
    <property type="entry name" value="Retrotrans_gag_dom"/>
</dbReference>
<keyword evidence="1" id="KW-0863">Zinc-finger</keyword>
<feature type="domain" description="CCHC-type" evidence="3">
    <location>
        <begin position="459"/>
        <end position="474"/>
    </location>
</feature>
<evidence type="ECO:0000256" key="2">
    <source>
        <dbReference type="SAM" id="MobiDB-lite"/>
    </source>
</evidence>
<protein>
    <recommendedName>
        <fullName evidence="3">CCHC-type domain-containing protein</fullName>
    </recommendedName>
</protein>
<evidence type="ECO:0000313" key="5">
    <source>
        <dbReference type="Proteomes" id="UP001231189"/>
    </source>
</evidence>
<dbReference type="EMBL" id="JAUUTY010000002">
    <property type="protein sequence ID" value="KAK1679375.1"/>
    <property type="molecule type" value="Genomic_DNA"/>
</dbReference>
<name>A0AAD8TBC5_LOLMU</name>
<dbReference type="SMART" id="SM00343">
    <property type="entry name" value="ZnF_C2HC"/>
    <property type="match status" value="2"/>
</dbReference>
<evidence type="ECO:0000313" key="4">
    <source>
        <dbReference type="EMBL" id="KAK1679375.1"/>
    </source>
</evidence>
<keyword evidence="1" id="KW-0862">Zinc</keyword>
<accession>A0AAD8TBC5</accession>
<dbReference type="Proteomes" id="UP001231189">
    <property type="component" value="Unassembled WGS sequence"/>
</dbReference>
<organism evidence="4 5">
    <name type="scientific">Lolium multiflorum</name>
    <name type="common">Italian ryegrass</name>
    <name type="synonym">Lolium perenne subsp. multiflorum</name>
    <dbReference type="NCBI Taxonomy" id="4521"/>
    <lineage>
        <taxon>Eukaryota</taxon>
        <taxon>Viridiplantae</taxon>
        <taxon>Streptophyta</taxon>
        <taxon>Embryophyta</taxon>
        <taxon>Tracheophyta</taxon>
        <taxon>Spermatophyta</taxon>
        <taxon>Magnoliopsida</taxon>
        <taxon>Liliopsida</taxon>
        <taxon>Poales</taxon>
        <taxon>Poaceae</taxon>
        <taxon>BOP clade</taxon>
        <taxon>Pooideae</taxon>
        <taxon>Poodae</taxon>
        <taxon>Poeae</taxon>
        <taxon>Poeae Chloroplast Group 2 (Poeae type)</taxon>
        <taxon>Loliodinae</taxon>
        <taxon>Loliinae</taxon>
        <taxon>Lolium</taxon>
    </lineage>
</organism>
<dbReference type="AlphaFoldDB" id="A0AAD8TBC5"/>
<dbReference type="Pfam" id="PF03732">
    <property type="entry name" value="Retrotrans_gag"/>
    <property type="match status" value="1"/>
</dbReference>
<reference evidence="4" key="1">
    <citation type="submission" date="2023-07" db="EMBL/GenBank/DDBJ databases">
        <title>A chromosome-level genome assembly of Lolium multiflorum.</title>
        <authorList>
            <person name="Chen Y."/>
            <person name="Copetti D."/>
            <person name="Kolliker R."/>
            <person name="Studer B."/>
        </authorList>
    </citation>
    <scope>NUCLEOTIDE SEQUENCE</scope>
    <source>
        <strain evidence="4">02402/16</strain>
        <tissue evidence="4">Leaf</tissue>
    </source>
</reference>
<dbReference type="SUPFAM" id="SSF57756">
    <property type="entry name" value="Retrovirus zinc finger-like domains"/>
    <property type="match status" value="1"/>
</dbReference>
<feature type="region of interest" description="Disordered" evidence="2">
    <location>
        <begin position="156"/>
        <end position="186"/>
    </location>
</feature>
<dbReference type="InterPro" id="IPR001878">
    <property type="entry name" value="Znf_CCHC"/>
</dbReference>
<feature type="region of interest" description="Disordered" evidence="2">
    <location>
        <begin position="408"/>
        <end position="448"/>
    </location>
</feature>
<dbReference type="InterPro" id="IPR036875">
    <property type="entry name" value="Znf_CCHC_sf"/>
</dbReference>
<sequence>MSVVMPAGEARTTNTAYHIAVMRAITDIREHKTKELMDSEFSHIPHNQEEEDPMLNHYKYAKRKPIAAAKYMDNSRNFISLLFQLNHHLIGAIDTMLEEFTEPKEESRGKEPMENVVHTPVYSAGDYISIDPLEREPTPVTPGNYLELGGYVGNARRRDKQRMEREAKQKEEAEGAARDQFPPPPPMTQQNFIQYMQLVEERQRVTLEQQNKFFQDLLQQNRVERPENPGVTLADFQNTKPISFAYAPEPMDAEDWLMDTERKLNTVGCNDQEKVRYATHLLCGPAASWWDNIVAVYPAGKVFTWEEFARKFRESNVPESIVELKRREFESLEQKDKAILTYVREFSKLSRYAVEEVNTEDKKKKRFLRGLSPQFKVQLRMMRATEFQELVDAAITLEDDFKQLQEEKRKKAKFEPKRFVSNKPNTGLSFKPRYNNNNNNNSYNNRRNQGNQAANQIVCRICGFRGHLSQDCRKPKIICFGCRQEGHMLKDCPKKNSGGGQSGGGGG</sequence>
<comment type="caution">
    <text evidence="4">The sequence shown here is derived from an EMBL/GenBank/DDBJ whole genome shotgun (WGS) entry which is preliminary data.</text>
</comment>
<keyword evidence="1" id="KW-0479">Metal-binding</keyword>
<feature type="compositionally biased region" description="Basic and acidic residues" evidence="2">
    <location>
        <begin position="161"/>
        <end position="177"/>
    </location>
</feature>